<dbReference type="GO" id="GO:0006412">
    <property type="term" value="P:translation"/>
    <property type="evidence" value="ECO:0007669"/>
    <property type="project" value="UniProtKB-UniRule"/>
</dbReference>
<organism evidence="3 4">
    <name type="scientific">Cetobacterium somerae ATCC BAA-474</name>
    <dbReference type="NCBI Taxonomy" id="1319815"/>
    <lineage>
        <taxon>Bacteria</taxon>
        <taxon>Fusobacteriati</taxon>
        <taxon>Fusobacteriota</taxon>
        <taxon>Fusobacteriia</taxon>
        <taxon>Fusobacteriales</taxon>
        <taxon>Fusobacteriaceae</taxon>
        <taxon>Cetobacterium</taxon>
    </lineage>
</organism>
<dbReference type="InterPro" id="IPR036821">
    <property type="entry name" value="Peptide_deformylase_sf"/>
</dbReference>
<keyword evidence="2" id="KW-0408">Iron</keyword>
<dbReference type="PANTHER" id="PTHR10458">
    <property type="entry name" value="PEPTIDE DEFORMYLASE"/>
    <property type="match status" value="1"/>
</dbReference>
<comment type="cofactor">
    <cofactor evidence="2">
        <name>Fe(2+)</name>
        <dbReference type="ChEBI" id="CHEBI:29033"/>
    </cofactor>
    <text evidence="2">Binds 1 Fe(2+) ion.</text>
</comment>
<name>U7VBT8_9FUSO</name>
<comment type="caution">
    <text evidence="3">The sequence shown here is derived from an EMBL/GenBank/DDBJ whole genome shotgun (WGS) entry which is preliminary data.</text>
</comment>
<dbReference type="HOGENOM" id="CLU_061901_2_0_0"/>
<evidence type="ECO:0000256" key="2">
    <source>
        <dbReference type="HAMAP-Rule" id="MF_00163"/>
    </source>
</evidence>
<dbReference type="PATRIC" id="fig|1319815.3.peg.1817"/>
<dbReference type="GO" id="GO:0042586">
    <property type="term" value="F:peptide deformylase activity"/>
    <property type="evidence" value="ECO:0007669"/>
    <property type="project" value="UniProtKB-UniRule"/>
</dbReference>
<dbReference type="NCBIfam" id="TIGR00079">
    <property type="entry name" value="pept_deformyl"/>
    <property type="match status" value="1"/>
</dbReference>
<dbReference type="EMBL" id="AXZF01000074">
    <property type="protein sequence ID" value="ERT68238.1"/>
    <property type="molecule type" value="Genomic_DNA"/>
</dbReference>
<evidence type="ECO:0000313" key="3">
    <source>
        <dbReference type="EMBL" id="ERT68238.1"/>
    </source>
</evidence>
<feature type="binding site" evidence="2">
    <location>
        <position position="141"/>
    </location>
    <ligand>
        <name>Fe cation</name>
        <dbReference type="ChEBI" id="CHEBI:24875"/>
    </ligand>
</feature>
<dbReference type="EC" id="3.5.1.88" evidence="2"/>
<dbReference type="CDD" id="cd00487">
    <property type="entry name" value="Pep_deformylase"/>
    <property type="match status" value="1"/>
</dbReference>
<protein>
    <recommendedName>
        <fullName evidence="2">Peptide deformylase</fullName>
        <shortName evidence="2">PDF</shortName>
        <ecNumber evidence="2">3.5.1.88</ecNumber>
    </recommendedName>
    <alternativeName>
        <fullName evidence="2">Polypeptide deformylase</fullName>
    </alternativeName>
</protein>
<reference evidence="3 4" key="1">
    <citation type="submission" date="2013-08" db="EMBL/GenBank/DDBJ databases">
        <authorList>
            <person name="Weinstock G."/>
            <person name="Sodergren E."/>
            <person name="Wylie T."/>
            <person name="Fulton L."/>
            <person name="Fulton R."/>
            <person name="Fronick C."/>
            <person name="O'Laughlin M."/>
            <person name="Godfrey J."/>
            <person name="Miner T."/>
            <person name="Herter B."/>
            <person name="Appelbaum E."/>
            <person name="Cordes M."/>
            <person name="Lek S."/>
            <person name="Wollam A."/>
            <person name="Pepin K.H."/>
            <person name="Palsikar V.B."/>
            <person name="Mitreva M."/>
            <person name="Wilson R.K."/>
        </authorList>
    </citation>
    <scope>NUCLEOTIDE SEQUENCE [LARGE SCALE GENOMIC DNA]</scope>
    <source>
        <strain evidence="3 4">ATCC BAA-474</strain>
    </source>
</reference>
<dbReference type="Proteomes" id="UP000017081">
    <property type="component" value="Unassembled WGS sequence"/>
</dbReference>
<dbReference type="SUPFAM" id="SSF56420">
    <property type="entry name" value="Peptide deformylase"/>
    <property type="match status" value="1"/>
</dbReference>
<dbReference type="PANTHER" id="PTHR10458:SF22">
    <property type="entry name" value="PEPTIDE DEFORMYLASE"/>
    <property type="match status" value="1"/>
</dbReference>
<comment type="function">
    <text evidence="2">Removes the formyl group from the N-terminal Met of newly synthesized proteins. Requires at least a dipeptide for an efficient rate of reaction. N-terminal L-methionine is a prerequisite for activity but the enzyme has broad specificity at other positions.</text>
</comment>
<dbReference type="PRINTS" id="PR01576">
    <property type="entry name" value="PDEFORMYLASE"/>
</dbReference>
<keyword evidence="2" id="KW-0378">Hydrolase</keyword>
<dbReference type="eggNOG" id="COG0242">
    <property type="taxonomic scope" value="Bacteria"/>
</dbReference>
<dbReference type="PIRSF" id="PIRSF004749">
    <property type="entry name" value="Pep_def"/>
    <property type="match status" value="1"/>
</dbReference>
<dbReference type="GO" id="GO:0046872">
    <property type="term" value="F:metal ion binding"/>
    <property type="evidence" value="ECO:0007669"/>
    <property type="project" value="UniProtKB-KW"/>
</dbReference>
<evidence type="ECO:0000313" key="4">
    <source>
        <dbReference type="Proteomes" id="UP000017081"/>
    </source>
</evidence>
<dbReference type="Gene3D" id="3.90.45.10">
    <property type="entry name" value="Peptide deformylase"/>
    <property type="match status" value="1"/>
</dbReference>
<evidence type="ECO:0000256" key="1">
    <source>
        <dbReference type="ARBA" id="ARBA00010759"/>
    </source>
</evidence>
<comment type="catalytic activity">
    <reaction evidence="2">
        <text>N-terminal N-formyl-L-methionyl-[peptide] + H2O = N-terminal L-methionyl-[peptide] + formate</text>
        <dbReference type="Rhea" id="RHEA:24420"/>
        <dbReference type="Rhea" id="RHEA-COMP:10639"/>
        <dbReference type="Rhea" id="RHEA-COMP:10640"/>
        <dbReference type="ChEBI" id="CHEBI:15377"/>
        <dbReference type="ChEBI" id="CHEBI:15740"/>
        <dbReference type="ChEBI" id="CHEBI:49298"/>
        <dbReference type="ChEBI" id="CHEBI:64731"/>
        <dbReference type="EC" id="3.5.1.88"/>
    </reaction>
</comment>
<dbReference type="AlphaFoldDB" id="U7VBT8"/>
<dbReference type="STRING" id="1319815.HMPREF0202_01883"/>
<feature type="binding site" evidence="2">
    <location>
        <position position="145"/>
    </location>
    <ligand>
        <name>Fe cation</name>
        <dbReference type="ChEBI" id="CHEBI:24875"/>
    </ligand>
</feature>
<comment type="similarity">
    <text evidence="1 2">Belongs to the polypeptide deformylase family.</text>
</comment>
<dbReference type="Pfam" id="PF01327">
    <property type="entry name" value="Pep_deformylase"/>
    <property type="match status" value="1"/>
</dbReference>
<dbReference type="InterPro" id="IPR023635">
    <property type="entry name" value="Peptide_deformylase"/>
</dbReference>
<feature type="active site" evidence="2">
    <location>
        <position position="142"/>
    </location>
</feature>
<keyword evidence="2" id="KW-0648">Protein biosynthesis</keyword>
<keyword evidence="4" id="KW-1185">Reference proteome</keyword>
<sequence>MKKKRIGGKYMLYDIKIYGNECLRTVAEPVTEITPEILEILDNMVETMHEANGVGLAAPQVGISKRMFVIDVGDGIVRKIINPELIELSDTVENIDEGCLSVPGIYKPVKRSVTVKIKYLNEKGEEVIEEGTELLGRAFQHEYDHLEAILFVDKISPVAKRMVSKKLQLLKKEVGKN</sequence>
<dbReference type="HAMAP" id="MF_00163">
    <property type="entry name" value="Pep_deformylase"/>
    <property type="match status" value="1"/>
</dbReference>
<dbReference type="NCBIfam" id="NF001159">
    <property type="entry name" value="PRK00150.1-3"/>
    <property type="match status" value="1"/>
</dbReference>
<feature type="binding site" evidence="2">
    <location>
        <position position="99"/>
    </location>
    <ligand>
        <name>Fe cation</name>
        <dbReference type="ChEBI" id="CHEBI:24875"/>
    </ligand>
</feature>
<accession>U7VBT8</accession>
<gene>
    <name evidence="2" type="primary">def</name>
    <name evidence="3" type="ORF">HMPREF0202_01883</name>
</gene>
<proteinExistence type="inferred from homology"/>
<keyword evidence="2" id="KW-0479">Metal-binding</keyword>